<dbReference type="InterPro" id="IPR009057">
    <property type="entry name" value="Homeodomain-like_sf"/>
</dbReference>
<accession>A0A8J5MUZ5</accession>
<evidence type="ECO:0000313" key="6">
    <source>
        <dbReference type="EMBL" id="KAG7164601.1"/>
    </source>
</evidence>
<name>A0A8J5MUZ5_HOMAM</name>
<reference evidence="6" key="1">
    <citation type="journal article" date="2021" name="Sci. Adv.">
        <title>The American lobster genome reveals insights on longevity, neural, and immune adaptations.</title>
        <authorList>
            <person name="Polinski J.M."/>
            <person name="Zimin A.V."/>
            <person name="Clark K.F."/>
            <person name="Kohn A.B."/>
            <person name="Sadowski N."/>
            <person name="Timp W."/>
            <person name="Ptitsyn A."/>
            <person name="Khanna P."/>
            <person name="Romanova D.Y."/>
            <person name="Williams P."/>
            <person name="Greenwood S.J."/>
            <person name="Moroz L.L."/>
            <person name="Walt D.R."/>
            <person name="Bodnar A.G."/>
        </authorList>
    </citation>
    <scope>NUCLEOTIDE SEQUENCE</scope>
    <source>
        <strain evidence="6">GMGI-L3</strain>
    </source>
</reference>
<protein>
    <submittedName>
        <fullName evidence="6">CENPB DNA-binding domain containing protein 1-like 1</fullName>
    </submittedName>
</protein>
<evidence type="ECO:0000256" key="4">
    <source>
        <dbReference type="SAM" id="MobiDB-lite"/>
    </source>
</evidence>
<evidence type="ECO:0000256" key="2">
    <source>
        <dbReference type="ARBA" id="ARBA00023125"/>
    </source>
</evidence>
<dbReference type="Gene3D" id="1.10.10.60">
    <property type="entry name" value="Homeodomain-like"/>
    <property type="match status" value="2"/>
</dbReference>
<organism evidence="6 7">
    <name type="scientific">Homarus americanus</name>
    <name type="common">American lobster</name>
    <dbReference type="NCBI Taxonomy" id="6706"/>
    <lineage>
        <taxon>Eukaryota</taxon>
        <taxon>Metazoa</taxon>
        <taxon>Ecdysozoa</taxon>
        <taxon>Arthropoda</taxon>
        <taxon>Crustacea</taxon>
        <taxon>Multicrustacea</taxon>
        <taxon>Malacostraca</taxon>
        <taxon>Eumalacostraca</taxon>
        <taxon>Eucarida</taxon>
        <taxon>Decapoda</taxon>
        <taxon>Pleocyemata</taxon>
        <taxon>Astacidea</taxon>
        <taxon>Nephropoidea</taxon>
        <taxon>Nephropidae</taxon>
        <taxon>Homarus</taxon>
    </lineage>
</organism>
<dbReference type="PROSITE" id="PS51253">
    <property type="entry name" value="HTH_CENPB"/>
    <property type="match status" value="1"/>
</dbReference>
<dbReference type="SMART" id="SM00674">
    <property type="entry name" value="CENPB"/>
    <property type="match status" value="1"/>
</dbReference>
<evidence type="ECO:0000256" key="1">
    <source>
        <dbReference type="ARBA" id="ARBA00004123"/>
    </source>
</evidence>
<feature type="domain" description="HTH CENPB-type" evidence="5">
    <location>
        <begin position="176"/>
        <end position="255"/>
    </location>
</feature>
<sequence length="261" mass="29595">MVEMAKNHKEEEEATNEPQTVRKDLTIPKLREFMQHVTSATQSALQQDPDMECSMQVVEALNRAASTCSQLLDQMVMAQQQKKITSFFPPFSSSGESIMFGKWPTSESVGKAVQVTRKVISMDVKMEVIRRVEAGECLTDVARSLALASSTIKTILNNRERIIRTTQATKALVATKVSHKRSKLLETMESLLSIWMEDQNQHQRPLSQLMIMEKARSLFTFLQEQEDEGSSMDSFTASQDWFEKFQCRSNLQAVTKLTGEC</sequence>
<keyword evidence="3" id="KW-0539">Nucleus</keyword>
<comment type="subcellular location">
    <subcellularLocation>
        <location evidence="1">Nucleus</location>
    </subcellularLocation>
</comment>
<feature type="compositionally biased region" description="Basic and acidic residues" evidence="4">
    <location>
        <begin position="1"/>
        <end position="11"/>
    </location>
</feature>
<dbReference type="InterPro" id="IPR006600">
    <property type="entry name" value="HTH_CenpB_DNA-bd_dom"/>
</dbReference>
<proteinExistence type="predicted"/>
<dbReference type="Pfam" id="PF03221">
    <property type="entry name" value="HTH_Tnp_Tc5"/>
    <property type="match status" value="1"/>
</dbReference>
<dbReference type="Proteomes" id="UP000747542">
    <property type="component" value="Unassembled WGS sequence"/>
</dbReference>
<feature type="region of interest" description="Disordered" evidence="4">
    <location>
        <begin position="1"/>
        <end position="22"/>
    </location>
</feature>
<dbReference type="EMBL" id="JAHLQT010024959">
    <property type="protein sequence ID" value="KAG7164601.1"/>
    <property type="molecule type" value="Genomic_DNA"/>
</dbReference>
<gene>
    <name evidence="6" type="primary">CENPBD1-L1</name>
    <name evidence="6" type="ORF">Hamer_G004986</name>
</gene>
<dbReference type="Pfam" id="PF04218">
    <property type="entry name" value="CENP-B_N"/>
    <property type="match status" value="1"/>
</dbReference>
<evidence type="ECO:0000259" key="5">
    <source>
        <dbReference type="PROSITE" id="PS51253"/>
    </source>
</evidence>
<dbReference type="GO" id="GO:0005634">
    <property type="term" value="C:nucleus"/>
    <property type="evidence" value="ECO:0007669"/>
    <property type="project" value="UniProtKB-SubCell"/>
</dbReference>
<dbReference type="InterPro" id="IPR007889">
    <property type="entry name" value="HTH_Psq"/>
</dbReference>
<comment type="caution">
    <text evidence="6">The sequence shown here is derived from an EMBL/GenBank/DDBJ whole genome shotgun (WGS) entry which is preliminary data.</text>
</comment>
<evidence type="ECO:0000313" key="7">
    <source>
        <dbReference type="Proteomes" id="UP000747542"/>
    </source>
</evidence>
<dbReference type="AlphaFoldDB" id="A0A8J5MUZ5"/>
<dbReference type="GO" id="GO:0003677">
    <property type="term" value="F:DNA binding"/>
    <property type="evidence" value="ECO:0007669"/>
    <property type="project" value="UniProtKB-KW"/>
</dbReference>
<keyword evidence="7" id="KW-1185">Reference proteome</keyword>
<keyword evidence="2 6" id="KW-0238">DNA-binding</keyword>
<evidence type="ECO:0000256" key="3">
    <source>
        <dbReference type="ARBA" id="ARBA00023242"/>
    </source>
</evidence>
<dbReference type="SUPFAM" id="SSF46689">
    <property type="entry name" value="Homeodomain-like"/>
    <property type="match status" value="2"/>
</dbReference>